<dbReference type="EMBL" id="LDJK01000010">
    <property type="protein sequence ID" value="KRG76260.1"/>
    <property type="molecule type" value="Genomic_DNA"/>
</dbReference>
<dbReference type="InterPro" id="IPR011335">
    <property type="entry name" value="Restrct_endonuc-II-like"/>
</dbReference>
<comment type="caution">
    <text evidence="7">The sequence shown here is derived from an EMBL/GenBank/DDBJ whole genome shotgun (WGS) entry which is preliminary data.</text>
</comment>
<proteinExistence type="inferred from homology"/>
<evidence type="ECO:0000313" key="7">
    <source>
        <dbReference type="EMBL" id="KRG76260.1"/>
    </source>
</evidence>
<keyword evidence="8" id="KW-1185">Reference proteome</keyword>
<protein>
    <recommendedName>
        <fullName evidence="6">Very short patch repair endonuclease</fullName>
        <ecNumber evidence="6">3.1.-.-</ecNumber>
    </recommendedName>
</protein>
<evidence type="ECO:0000313" key="8">
    <source>
        <dbReference type="Proteomes" id="UP000051386"/>
    </source>
</evidence>
<dbReference type="GO" id="GO:0004519">
    <property type="term" value="F:endonuclease activity"/>
    <property type="evidence" value="ECO:0007669"/>
    <property type="project" value="UniProtKB-KW"/>
</dbReference>
<evidence type="ECO:0000256" key="5">
    <source>
        <dbReference type="ARBA" id="ARBA00023204"/>
    </source>
</evidence>
<dbReference type="CDD" id="cd00221">
    <property type="entry name" value="Vsr"/>
    <property type="match status" value="1"/>
</dbReference>
<evidence type="ECO:0000256" key="1">
    <source>
        <dbReference type="ARBA" id="ARBA00022722"/>
    </source>
</evidence>
<keyword evidence="4 6" id="KW-0378">Hydrolase</keyword>
<keyword evidence="5 6" id="KW-0234">DNA repair</keyword>
<gene>
    <name evidence="7" type="ORF">ABB28_03825</name>
</gene>
<evidence type="ECO:0000256" key="2">
    <source>
        <dbReference type="ARBA" id="ARBA00022759"/>
    </source>
</evidence>
<dbReference type="Gene3D" id="3.40.960.10">
    <property type="entry name" value="VSR Endonuclease"/>
    <property type="match status" value="1"/>
</dbReference>
<dbReference type="SUPFAM" id="SSF52980">
    <property type="entry name" value="Restriction endonuclease-like"/>
    <property type="match status" value="1"/>
</dbReference>
<dbReference type="InterPro" id="IPR004603">
    <property type="entry name" value="DNA_mismatch_endonuc_vsr"/>
</dbReference>
<dbReference type="GO" id="GO:0006298">
    <property type="term" value="P:mismatch repair"/>
    <property type="evidence" value="ECO:0007669"/>
    <property type="project" value="UniProtKB-UniRule"/>
</dbReference>
<dbReference type="AlphaFoldDB" id="A0A0R0DEU6"/>
<dbReference type="PIRSF" id="PIRSF018267">
    <property type="entry name" value="VSR_endonuc"/>
    <property type="match status" value="1"/>
</dbReference>
<reference evidence="7 8" key="1">
    <citation type="submission" date="2015-05" db="EMBL/GenBank/DDBJ databases">
        <title>Genome sequencing and analysis of members of genus Stenotrophomonas.</title>
        <authorList>
            <person name="Patil P.P."/>
            <person name="Midha S."/>
            <person name="Patil P.B."/>
        </authorList>
    </citation>
    <scope>NUCLEOTIDE SEQUENCE [LARGE SCALE GENOMIC DNA]</scope>
    <source>
        <strain evidence="7 8">DSM 21508</strain>
    </source>
</reference>
<keyword evidence="3 6" id="KW-0227">DNA damage</keyword>
<dbReference type="RefSeq" id="WP_057507354.1">
    <property type="nucleotide sequence ID" value="NZ_LDJK01000010.1"/>
</dbReference>
<comment type="similarity">
    <text evidence="6">Belongs to the vsr family.</text>
</comment>
<evidence type="ECO:0000256" key="4">
    <source>
        <dbReference type="ARBA" id="ARBA00022801"/>
    </source>
</evidence>
<keyword evidence="1 6" id="KW-0540">Nuclease</keyword>
<name>A0A0R0DEU6_9GAMM</name>
<dbReference type="GO" id="GO:0016787">
    <property type="term" value="F:hydrolase activity"/>
    <property type="evidence" value="ECO:0007669"/>
    <property type="project" value="UniProtKB-KW"/>
</dbReference>
<dbReference type="EC" id="3.1.-.-" evidence="6"/>
<organism evidence="7 8">
    <name type="scientific">Stenotrophomonas chelatiphaga</name>
    <dbReference type="NCBI Taxonomy" id="517011"/>
    <lineage>
        <taxon>Bacteria</taxon>
        <taxon>Pseudomonadati</taxon>
        <taxon>Pseudomonadota</taxon>
        <taxon>Gammaproteobacteria</taxon>
        <taxon>Lysobacterales</taxon>
        <taxon>Lysobacteraceae</taxon>
        <taxon>Stenotrophomonas</taxon>
    </lineage>
</organism>
<comment type="function">
    <text evidence="6">May nick specific sequences that contain T:G mispairs resulting from m5C-deamination.</text>
</comment>
<dbReference type="Pfam" id="PF03852">
    <property type="entry name" value="Vsr"/>
    <property type="match status" value="1"/>
</dbReference>
<accession>A0A0R0DEU6</accession>
<sequence>MDIVSSEKRALMMSGIRGKDTKPELIVRKYLHARGLRYRLHDKKLDGSPDLVFIRHNAVVFVHGCFWHRHRECRYATTPGTRREFWVSKLEKNRTRDEASQRALLMQGWRVAVVWECALRRSSETTLAGLHDFVLSDRSFHEFTSAQDPSAE</sequence>
<dbReference type="PATRIC" id="fig|517011.3.peg.52"/>
<dbReference type="NCBIfam" id="TIGR00632">
    <property type="entry name" value="vsr"/>
    <property type="match status" value="1"/>
</dbReference>
<evidence type="ECO:0000256" key="6">
    <source>
        <dbReference type="PIRNR" id="PIRNR018267"/>
    </source>
</evidence>
<evidence type="ECO:0000256" key="3">
    <source>
        <dbReference type="ARBA" id="ARBA00022763"/>
    </source>
</evidence>
<keyword evidence="2 6" id="KW-0255">Endonuclease</keyword>
<dbReference type="Proteomes" id="UP000051386">
    <property type="component" value="Unassembled WGS sequence"/>
</dbReference>